<dbReference type="PANTHER" id="PTHR12558">
    <property type="entry name" value="CELL DIVISION CYCLE 16,23,27"/>
    <property type="match status" value="1"/>
</dbReference>
<evidence type="ECO:0000256" key="1">
    <source>
        <dbReference type="SAM" id="SignalP"/>
    </source>
</evidence>
<gene>
    <name evidence="2" type="ORF">dsmv_2487</name>
</gene>
<dbReference type="PANTHER" id="PTHR12558:SF13">
    <property type="entry name" value="CELL DIVISION CYCLE PROTEIN 27 HOMOLOG"/>
    <property type="match status" value="1"/>
</dbReference>
<comment type="caution">
    <text evidence="2">The sequence shown here is derived from an EMBL/GenBank/DDBJ whole genome shotgun (WGS) entry which is preliminary data.</text>
</comment>
<protein>
    <submittedName>
        <fullName evidence="2">Tetratricopeptide TPR_2 repeat-containing protein</fullName>
    </submittedName>
</protein>
<dbReference type="Gene3D" id="1.25.40.10">
    <property type="entry name" value="Tetratricopeptide repeat domain"/>
    <property type="match status" value="1"/>
</dbReference>
<dbReference type="InterPro" id="IPR019734">
    <property type="entry name" value="TPR_rpt"/>
</dbReference>
<dbReference type="SMART" id="SM00028">
    <property type="entry name" value="TPR"/>
    <property type="match status" value="5"/>
</dbReference>
<feature type="signal peptide" evidence="1">
    <location>
        <begin position="1"/>
        <end position="22"/>
    </location>
</feature>
<dbReference type="Proteomes" id="UP000014977">
    <property type="component" value="Unassembled WGS sequence"/>
</dbReference>
<proteinExistence type="predicted"/>
<dbReference type="InterPro" id="IPR011990">
    <property type="entry name" value="TPR-like_helical_dom_sf"/>
</dbReference>
<dbReference type="AlphaFoldDB" id="S7V097"/>
<dbReference type="RefSeq" id="WP_020877244.1">
    <property type="nucleotide sequence ID" value="NZ_ATHJ01000087.1"/>
</dbReference>
<keyword evidence="3" id="KW-1185">Reference proteome</keyword>
<evidence type="ECO:0000313" key="2">
    <source>
        <dbReference type="EMBL" id="EPR39914.1"/>
    </source>
</evidence>
<dbReference type="SUPFAM" id="SSF48452">
    <property type="entry name" value="TPR-like"/>
    <property type="match status" value="1"/>
</dbReference>
<dbReference type="OrthoDB" id="5513119at2"/>
<keyword evidence="1" id="KW-0732">Signal</keyword>
<evidence type="ECO:0000313" key="3">
    <source>
        <dbReference type="Proteomes" id="UP000014977"/>
    </source>
</evidence>
<feature type="chain" id="PRO_5030177289" evidence="1">
    <location>
        <begin position="23"/>
        <end position="304"/>
    </location>
</feature>
<dbReference type="EMBL" id="ATHJ01000087">
    <property type="protein sequence ID" value="EPR39914.1"/>
    <property type="molecule type" value="Genomic_DNA"/>
</dbReference>
<dbReference type="eggNOG" id="COG0457">
    <property type="taxonomic scope" value="Bacteria"/>
</dbReference>
<reference evidence="2 3" key="1">
    <citation type="journal article" date="2013" name="Genome Announc.">
        <title>Draft genome sequences for three mercury-methylating, sulfate-reducing bacteria.</title>
        <authorList>
            <person name="Brown S.D."/>
            <person name="Hurt R.A.Jr."/>
            <person name="Gilmour C.C."/>
            <person name="Elias D.A."/>
        </authorList>
    </citation>
    <scope>NUCLEOTIDE SEQUENCE [LARGE SCALE GENOMIC DNA]</scope>
    <source>
        <strain evidence="2 3">DSM 2059</strain>
    </source>
</reference>
<organism evidence="2 3">
    <name type="scientific">Desulfococcus multivorans DSM 2059</name>
    <dbReference type="NCBI Taxonomy" id="1121405"/>
    <lineage>
        <taxon>Bacteria</taxon>
        <taxon>Pseudomonadati</taxon>
        <taxon>Thermodesulfobacteriota</taxon>
        <taxon>Desulfobacteria</taxon>
        <taxon>Desulfobacterales</taxon>
        <taxon>Desulfococcaceae</taxon>
        <taxon>Desulfococcus</taxon>
    </lineage>
</organism>
<sequence length="304" mass="33078">MKRFWMILMLMGACCTAGPLWAGPPPACPEPPAVDGELFSVLEKARKSMAAGRNRAALEMLSAYAARHPDRQHYHLSFCMGTACYRLRQTARAEDCFTSAAALLPCRPEVWENIGAVRAAMGNHAGAAAALSVAYRLSPPDRKGWRNLGDLYRLAGVPRAAARAYLKAFGKDPDPKALDLISDTWLAARNLEQALEAARLAADRAPTVKRWARVGDICFHLGDLQDSIVAYRKGAALDDGDGRMYLMEGMVALKLKRLTDAEACFARAMDKAAPKSKTARNAARWMQALQASRKNAASNESGVN</sequence>
<dbReference type="STRING" id="897.B2D07_01870"/>
<name>S7V097_DESML</name>
<dbReference type="Pfam" id="PF13432">
    <property type="entry name" value="TPR_16"/>
    <property type="match status" value="1"/>
</dbReference>
<accession>S7V097</accession>